<dbReference type="EMBL" id="JFFI01000369">
    <property type="protein sequence ID" value="KXH68192.1"/>
    <property type="molecule type" value="Genomic_DNA"/>
</dbReference>
<feature type="region of interest" description="Disordered" evidence="1">
    <location>
        <begin position="1"/>
        <end position="20"/>
    </location>
</feature>
<feature type="compositionally biased region" description="Basic and acidic residues" evidence="1">
    <location>
        <begin position="232"/>
        <end position="243"/>
    </location>
</feature>
<organism evidence="2 3">
    <name type="scientific">Colletotrichum salicis</name>
    <dbReference type="NCBI Taxonomy" id="1209931"/>
    <lineage>
        <taxon>Eukaryota</taxon>
        <taxon>Fungi</taxon>
        <taxon>Dikarya</taxon>
        <taxon>Ascomycota</taxon>
        <taxon>Pezizomycotina</taxon>
        <taxon>Sordariomycetes</taxon>
        <taxon>Hypocreomycetidae</taxon>
        <taxon>Glomerellales</taxon>
        <taxon>Glomerellaceae</taxon>
        <taxon>Colletotrichum</taxon>
        <taxon>Colletotrichum acutatum species complex</taxon>
    </lineage>
</organism>
<sequence>MSHLPPFRFGNGKVSNQGGSTTTALTATLTGDTRTYGICTPSPTDDSTLPELVGTPSAPEPTVLLREIQQAADDISQLVGRFGYKMAETLTIHSTKEALFTDQKSLRLPCLKYADNFSCVATRLYAKPINYTTSAPLLWWLWDELLEYLLPTGVTRGCRLDFKPAFRTDIALPYAITIDISSKTKKTISSSLRRMAGYSMSGAFSMHLSPDLTFPSRKGTASRRPWLPRTSTETRTKETAGFA</sequence>
<name>A0A135V6E3_9PEZI</name>
<dbReference type="OrthoDB" id="4525715at2759"/>
<evidence type="ECO:0000256" key="1">
    <source>
        <dbReference type="SAM" id="MobiDB-lite"/>
    </source>
</evidence>
<evidence type="ECO:0000313" key="2">
    <source>
        <dbReference type="EMBL" id="KXH68192.1"/>
    </source>
</evidence>
<accession>A0A135V6E3</accession>
<feature type="region of interest" description="Disordered" evidence="1">
    <location>
        <begin position="214"/>
        <end position="243"/>
    </location>
</feature>
<dbReference type="AlphaFoldDB" id="A0A135V6E3"/>
<protein>
    <submittedName>
        <fullName evidence="2">Uncharacterized protein</fullName>
    </submittedName>
</protein>
<proteinExistence type="predicted"/>
<reference evidence="2 3" key="1">
    <citation type="submission" date="2014-02" db="EMBL/GenBank/DDBJ databases">
        <title>The genome sequence of Colletotrichum salicis CBS 607.94.</title>
        <authorList>
            <person name="Baroncelli R."/>
            <person name="Thon M.R."/>
        </authorList>
    </citation>
    <scope>NUCLEOTIDE SEQUENCE [LARGE SCALE GENOMIC DNA]</scope>
    <source>
        <strain evidence="2 3">CBS 607.94</strain>
    </source>
</reference>
<dbReference type="Proteomes" id="UP000070121">
    <property type="component" value="Unassembled WGS sequence"/>
</dbReference>
<comment type="caution">
    <text evidence="2">The sequence shown here is derived from an EMBL/GenBank/DDBJ whole genome shotgun (WGS) entry which is preliminary data.</text>
</comment>
<keyword evidence="3" id="KW-1185">Reference proteome</keyword>
<gene>
    <name evidence="2" type="ORF">CSAL01_11476</name>
</gene>
<evidence type="ECO:0000313" key="3">
    <source>
        <dbReference type="Proteomes" id="UP000070121"/>
    </source>
</evidence>